<proteinExistence type="predicted"/>
<keyword evidence="2" id="KW-1185">Reference proteome</keyword>
<dbReference type="RefSeq" id="WP_146350991.1">
    <property type="nucleotide sequence ID" value="NZ_VOBR01000006.1"/>
</dbReference>
<sequence>MTKHMLWEDLPDQVRDAVAAHTGLVTTATPVTGGVNSALTVALDTEQGRFFCKAVAADSRMAWMHRNELTVHPVLPGIAPALHWNVEQDGWLLLGFEHVSGRHPDLSPGSPDIAPTIDALHDLHTKLTPCPKIRVASFADHWRQLDVDPKALEMTEGDTLLHTDPHPLNFLIDTRVRVIDWAWARRGASWVDDAFFATRLMIAGHTPEQAERHTNRVPDEFVRALSQVWAQLAEKDPKPHRRRLADVAKRWAQHRVA</sequence>
<dbReference type="EMBL" id="VOBR01000006">
    <property type="protein sequence ID" value="TWP52195.1"/>
    <property type="molecule type" value="Genomic_DNA"/>
</dbReference>
<comment type="caution">
    <text evidence="1">The sequence shown here is derived from an EMBL/GenBank/DDBJ whole genome shotgun (WGS) entry which is preliminary data.</text>
</comment>
<gene>
    <name evidence="1" type="ORF">FKR81_11505</name>
</gene>
<dbReference type="Proteomes" id="UP000316639">
    <property type="component" value="Unassembled WGS sequence"/>
</dbReference>
<reference evidence="1 2" key="1">
    <citation type="submission" date="2019-07" db="EMBL/GenBank/DDBJ databases">
        <title>Lentzea xizangensis sp. nov., isolated from Qinghai-Tibetan Plateau Soils.</title>
        <authorList>
            <person name="Huang J."/>
        </authorList>
    </citation>
    <scope>NUCLEOTIDE SEQUENCE [LARGE SCALE GENOMIC DNA]</scope>
    <source>
        <strain evidence="1 2">FXJ1.1311</strain>
    </source>
</reference>
<accession>A0A563EWX2</accession>
<dbReference type="SUPFAM" id="SSF56112">
    <property type="entry name" value="Protein kinase-like (PK-like)"/>
    <property type="match status" value="1"/>
</dbReference>
<evidence type="ECO:0000313" key="2">
    <source>
        <dbReference type="Proteomes" id="UP000316639"/>
    </source>
</evidence>
<organism evidence="1 2">
    <name type="scientific">Lentzea tibetensis</name>
    <dbReference type="NCBI Taxonomy" id="2591470"/>
    <lineage>
        <taxon>Bacteria</taxon>
        <taxon>Bacillati</taxon>
        <taxon>Actinomycetota</taxon>
        <taxon>Actinomycetes</taxon>
        <taxon>Pseudonocardiales</taxon>
        <taxon>Pseudonocardiaceae</taxon>
        <taxon>Lentzea</taxon>
    </lineage>
</organism>
<evidence type="ECO:0000313" key="1">
    <source>
        <dbReference type="EMBL" id="TWP52195.1"/>
    </source>
</evidence>
<dbReference type="AlphaFoldDB" id="A0A563EWX2"/>
<evidence type="ECO:0008006" key="3">
    <source>
        <dbReference type="Google" id="ProtNLM"/>
    </source>
</evidence>
<dbReference type="Gene3D" id="3.90.1200.10">
    <property type="match status" value="1"/>
</dbReference>
<dbReference type="OrthoDB" id="2570531at2"/>
<name>A0A563EWX2_9PSEU</name>
<dbReference type="InterPro" id="IPR011009">
    <property type="entry name" value="Kinase-like_dom_sf"/>
</dbReference>
<protein>
    <recommendedName>
        <fullName evidence="3">Aminoglycoside phosphotransferase domain-containing protein</fullName>
    </recommendedName>
</protein>